<dbReference type="Proteomes" id="UP001162480">
    <property type="component" value="Chromosome 17"/>
</dbReference>
<gene>
    <name evidence="2" type="ORF">OCTVUL_1B009827</name>
</gene>
<evidence type="ECO:0000313" key="2">
    <source>
        <dbReference type="EMBL" id="CAI9735631.1"/>
    </source>
</evidence>
<dbReference type="AlphaFoldDB" id="A0AA36BJK5"/>
<feature type="region of interest" description="Disordered" evidence="1">
    <location>
        <begin position="129"/>
        <end position="156"/>
    </location>
</feature>
<name>A0AA36BJK5_OCTVU</name>
<proteinExistence type="predicted"/>
<sequence>MAGHREGFPPSTSETARIRGSDLALDGRYVTKYRIHGVRKSRHKWTKGEHDIIIQYHKRAKPERSCEVGRRTLKFWMEKDMSPISENKLMNKVRVVRRKGYLTGVEISRISESLRDHADGVQRMVGVENRDVGVESKGKSRQEEQGNGDGTVKDEEHERYTVNSDTLVSGHAAELNQLDNELLEIQIRLTELMNAPEEKIPHEYEKGR</sequence>
<reference evidence="2" key="1">
    <citation type="submission" date="2023-08" db="EMBL/GenBank/DDBJ databases">
        <authorList>
            <person name="Alioto T."/>
            <person name="Alioto T."/>
            <person name="Gomez Garrido J."/>
        </authorList>
    </citation>
    <scope>NUCLEOTIDE SEQUENCE</scope>
</reference>
<protein>
    <submittedName>
        <fullName evidence="2">Uncharacterized protein</fullName>
    </submittedName>
</protein>
<accession>A0AA36BJK5</accession>
<organism evidence="2 3">
    <name type="scientific">Octopus vulgaris</name>
    <name type="common">Common octopus</name>
    <dbReference type="NCBI Taxonomy" id="6645"/>
    <lineage>
        <taxon>Eukaryota</taxon>
        <taxon>Metazoa</taxon>
        <taxon>Spiralia</taxon>
        <taxon>Lophotrochozoa</taxon>
        <taxon>Mollusca</taxon>
        <taxon>Cephalopoda</taxon>
        <taxon>Coleoidea</taxon>
        <taxon>Octopodiformes</taxon>
        <taxon>Octopoda</taxon>
        <taxon>Incirrata</taxon>
        <taxon>Octopodidae</taxon>
        <taxon>Octopus</taxon>
    </lineage>
</organism>
<keyword evidence="3" id="KW-1185">Reference proteome</keyword>
<dbReference type="EMBL" id="OX597830">
    <property type="protein sequence ID" value="CAI9735631.1"/>
    <property type="molecule type" value="Genomic_DNA"/>
</dbReference>
<feature type="compositionally biased region" description="Basic and acidic residues" evidence="1">
    <location>
        <begin position="129"/>
        <end position="144"/>
    </location>
</feature>
<evidence type="ECO:0000256" key="1">
    <source>
        <dbReference type="SAM" id="MobiDB-lite"/>
    </source>
</evidence>
<evidence type="ECO:0000313" key="3">
    <source>
        <dbReference type="Proteomes" id="UP001162480"/>
    </source>
</evidence>